<dbReference type="RefSeq" id="XP_020067559.1">
    <property type="nucleotide sequence ID" value="XM_020211436.1"/>
</dbReference>
<dbReference type="FunFam" id="3.40.250.10:FF:000069">
    <property type="entry name" value="Sulfurtransferase"/>
    <property type="match status" value="1"/>
</dbReference>
<dbReference type="PROSITE" id="PS00683">
    <property type="entry name" value="RHODANESE_2"/>
    <property type="match status" value="1"/>
</dbReference>
<organism evidence="5 6">
    <name type="scientific">Suhomyces tanzawaensis NRRL Y-17324</name>
    <dbReference type="NCBI Taxonomy" id="984487"/>
    <lineage>
        <taxon>Eukaryota</taxon>
        <taxon>Fungi</taxon>
        <taxon>Dikarya</taxon>
        <taxon>Ascomycota</taxon>
        <taxon>Saccharomycotina</taxon>
        <taxon>Pichiomycetes</taxon>
        <taxon>Debaryomycetaceae</taxon>
        <taxon>Suhomyces</taxon>
    </lineage>
</organism>
<protein>
    <recommendedName>
        <fullName evidence="3">Sulfurtransferase</fullName>
    </recommendedName>
</protein>
<dbReference type="SUPFAM" id="SSF52821">
    <property type="entry name" value="Rhodanese/Cell cycle control phosphatase"/>
    <property type="match status" value="2"/>
</dbReference>
<dbReference type="GeneID" id="30985572"/>
<dbReference type="OrthoDB" id="270167at2759"/>
<dbReference type="AlphaFoldDB" id="A0A1E4SSN8"/>
<feature type="domain" description="Rhodanese" evidence="4">
    <location>
        <begin position="183"/>
        <end position="308"/>
    </location>
</feature>
<dbReference type="InterPro" id="IPR045078">
    <property type="entry name" value="TST/MPST-like"/>
</dbReference>
<dbReference type="PROSITE" id="PS50206">
    <property type="entry name" value="RHODANESE_3"/>
    <property type="match status" value="2"/>
</dbReference>
<name>A0A1E4SSN8_9ASCO</name>
<evidence type="ECO:0000256" key="3">
    <source>
        <dbReference type="RuleBase" id="RU000507"/>
    </source>
</evidence>
<dbReference type="InterPro" id="IPR036873">
    <property type="entry name" value="Rhodanese-like_dom_sf"/>
</dbReference>
<keyword evidence="6" id="KW-1185">Reference proteome</keyword>
<dbReference type="STRING" id="984487.A0A1E4SSN8"/>
<dbReference type="EMBL" id="KV453909">
    <property type="protein sequence ID" value="ODV82437.1"/>
    <property type="molecule type" value="Genomic_DNA"/>
</dbReference>
<dbReference type="CDD" id="cd01448">
    <property type="entry name" value="TST_Repeat_1"/>
    <property type="match status" value="1"/>
</dbReference>
<dbReference type="CDD" id="cd01449">
    <property type="entry name" value="TST_Repeat_2"/>
    <property type="match status" value="1"/>
</dbReference>
<evidence type="ECO:0000256" key="2">
    <source>
        <dbReference type="ARBA" id="ARBA00022737"/>
    </source>
</evidence>
<dbReference type="GO" id="GO:0004792">
    <property type="term" value="F:thiosulfate-cyanide sulfurtransferase activity"/>
    <property type="evidence" value="ECO:0007669"/>
    <property type="project" value="EnsemblFungi"/>
</dbReference>
<sequence length="318" mass="35339">MATKSFLSTISPTAYRALLSTAGRSASVAPIDATWYMPNNPKNGRDEYHKERIENARFFDLDATSLPGSKYPHMLPSYEDFTLAVAQLGISSKDQLVVYDKSGIFSSPRAAWTFALFGHPKVYLLDSYASYKSGEYPVDTKEPLPTPSTEAYQPISKEQFAQNYQSQVIEYDELLELVKSHQLGKQYITFDARSKDRFTGEAPEPRPGLSSGHIPGALSLPFSKLLTGEGTYKSKEELLKVFADEFGFDLSNSDFLEDKKGIIVMCGSGVTAVILKFAINSIIGLDVPVRVYDGSWTEWADRAPTEYIDKSEVARESV</sequence>
<gene>
    <name evidence="5" type="ORF">CANTADRAFT_88332</name>
</gene>
<evidence type="ECO:0000259" key="4">
    <source>
        <dbReference type="PROSITE" id="PS50206"/>
    </source>
</evidence>
<evidence type="ECO:0000313" key="5">
    <source>
        <dbReference type="EMBL" id="ODV82437.1"/>
    </source>
</evidence>
<dbReference type="PANTHER" id="PTHR11364:SF27">
    <property type="entry name" value="SULFURTRANSFERASE"/>
    <property type="match status" value="1"/>
</dbReference>
<dbReference type="GO" id="GO:0002143">
    <property type="term" value="P:tRNA wobble position uridine thiolation"/>
    <property type="evidence" value="ECO:0007669"/>
    <property type="project" value="EnsemblFungi"/>
</dbReference>
<dbReference type="GO" id="GO:0005739">
    <property type="term" value="C:mitochondrion"/>
    <property type="evidence" value="ECO:0007669"/>
    <property type="project" value="TreeGrafter"/>
</dbReference>
<dbReference type="Gene3D" id="3.40.250.10">
    <property type="entry name" value="Rhodanese-like domain"/>
    <property type="match status" value="2"/>
</dbReference>
<dbReference type="SMART" id="SM00450">
    <property type="entry name" value="RHOD"/>
    <property type="match status" value="2"/>
</dbReference>
<dbReference type="InterPro" id="IPR001763">
    <property type="entry name" value="Rhodanese-like_dom"/>
</dbReference>
<feature type="domain" description="Rhodanese" evidence="4">
    <location>
        <begin position="43"/>
        <end position="140"/>
    </location>
</feature>
<reference evidence="6" key="1">
    <citation type="submission" date="2016-05" db="EMBL/GenBank/DDBJ databases">
        <title>Comparative genomics of biotechnologically important yeasts.</title>
        <authorList>
            <consortium name="DOE Joint Genome Institute"/>
            <person name="Riley R."/>
            <person name="Haridas S."/>
            <person name="Wolfe K.H."/>
            <person name="Lopes M.R."/>
            <person name="Hittinger C.T."/>
            <person name="Goker M."/>
            <person name="Salamov A."/>
            <person name="Wisecaver J."/>
            <person name="Long T.M."/>
            <person name="Aerts A.L."/>
            <person name="Barry K."/>
            <person name="Choi C."/>
            <person name="Clum A."/>
            <person name="Coughlan A.Y."/>
            <person name="Deshpande S."/>
            <person name="Douglass A.P."/>
            <person name="Hanson S.J."/>
            <person name="Klenk H.-P."/>
            <person name="Labutti K."/>
            <person name="Lapidus A."/>
            <person name="Lindquist E."/>
            <person name="Lipzen A."/>
            <person name="Meier-Kolthoff J.P."/>
            <person name="Ohm R.A."/>
            <person name="Otillar R.P."/>
            <person name="Pangilinan J."/>
            <person name="Peng Y."/>
            <person name="Rokas A."/>
            <person name="Rosa C.A."/>
            <person name="Scheuner C."/>
            <person name="Sibirny A.A."/>
            <person name="Slot J.C."/>
            <person name="Stielow J.B."/>
            <person name="Sun H."/>
            <person name="Kurtzman C.P."/>
            <person name="Blackwell M."/>
            <person name="Grigoriev I.V."/>
            <person name="Jeffries T.W."/>
        </authorList>
    </citation>
    <scope>NUCLEOTIDE SEQUENCE [LARGE SCALE GENOMIC DNA]</scope>
    <source>
        <strain evidence="6">NRRL Y-17324</strain>
    </source>
</reference>
<keyword evidence="2" id="KW-0677">Repeat</keyword>
<evidence type="ECO:0000313" key="6">
    <source>
        <dbReference type="Proteomes" id="UP000094285"/>
    </source>
</evidence>
<proteinExistence type="predicted"/>
<dbReference type="Proteomes" id="UP000094285">
    <property type="component" value="Unassembled WGS sequence"/>
</dbReference>
<dbReference type="Pfam" id="PF00581">
    <property type="entry name" value="Rhodanese"/>
    <property type="match status" value="2"/>
</dbReference>
<dbReference type="PANTHER" id="PTHR11364">
    <property type="entry name" value="THIOSULFATE SULFERTANSFERASE"/>
    <property type="match status" value="1"/>
</dbReference>
<dbReference type="InterPro" id="IPR001307">
    <property type="entry name" value="Thiosulphate_STrfase_CS"/>
</dbReference>
<keyword evidence="1 3" id="KW-0808">Transferase</keyword>
<evidence type="ECO:0000256" key="1">
    <source>
        <dbReference type="ARBA" id="ARBA00022679"/>
    </source>
</evidence>
<accession>A0A1E4SSN8</accession>